<proteinExistence type="inferred from homology"/>
<protein>
    <recommendedName>
        <fullName evidence="6">Protein DETOXIFICATION</fullName>
    </recommendedName>
    <alternativeName>
        <fullName evidence="6">Multidrug and toxic compound extrusion protein</fullName>
    </alternativeName>
</protein>
<feature type="transmembrane region" description="Helical" evidence="6">
    <location>
        <begin position="251"/>
        <end position="269"/>
    </location>
</feature>
<reference evidence="7" key="2">
    <citation type="journal article" date="2024" name="Plant">
        <title>Genomic evolution and insights into agronomic trait innovations of Sesamum species.</title>
        <authorList>
            <person name="Miao H."/>
            <person name="Wang L."/>
            <person name="Qu L."/>
            <person name="Liu H."/>
            <person name="Sun Y."/>
            <person name="Le M."/>
            <person name="Wang Q."/>
            <person name="Wei S."/>
            <person name="Zheng Y."/>
            <person name="Lin W."/>
            <person name="Duan Y."/>
            <person name="Cao H."/>
            <person name="Xiong S."/>
            <person name="Wang X."/>
            <person name="Wei L."/>
            <person name="Li C."/>
            <person name="Ma Q."/>
            <person name="Ju M."/>
            <person name="Zhao R."/>
            <person name="Li G."/>
            <person name="Mu C."/>
            <person name="Tian Q."/>
            <person name="Mei H."/>
            <person name="Zhang T."/>
            <person name="Gao T."/>
            <person name="Zhang H."/>
        </authorList>
    </citation>
    <scope>NUCLEOTIDE SEQUENCE</scope>
    <source>
        <strain evidence="7">KEN1</strain>
    </source>
</reference>
<dbReference type="GO" id="GO:1990961">
    <property type="term" value="P:xenobiotic detoxification by transmembrane export across the plasma membrane"/>
    <property type="evidence" value="ECO:0007669"/>
    <property type="project" value="InterPro"/>
</dbReference>
<evidence type="ECO:0000313" key="7">
    <source>
        <dbReference type="EMBL" id="KAL0461982.1"/>
    </source>
</evidence>
<dbReference type="GO" id="GO:0042910">
    <property type="term" value="F:xenobiotic transmembrane transporter activity"/>
    <property type="evidence" value="ECO:0007669"/>
    <property type="project" value="InterPro"/>
</dbReference>
<evidence type="ECO:0000256" key="3">
    <source>
        <dbReference type="ARBA" id="ARBA00022692"/>
    </source>
</evidence>
<comment type="subcellular location">
    <subcellularLocation>
        <location evidence="1">Membrane</location>
        <topology evidence="1">Multi-pass membrane protein</topology>
    </subcellularLocation>
</comment>
<sequence>MEEGFGRELTEREAATWNTKWVDLVQELKKVSYIAAPMGTVTVLQYLLQAVSVIMVGHLGQRTLASVAIATSLATVTGFSLLSGLVGGLETLCGQAYGAKQYDKLGIYTYSAIFSLALVCIPVSVLWLFMEKLLVLIRQDPLLAHEAQKYSLCLIPALFGAAISKPLVRYLQAQNLILPMLLSSFVVLCCHVPTSWALIYRLHMGSTGAAVATCISNWLYVIVLVFYIKFSASCKYTRLVFSVDAFRAMRPFFRLALPSAVMFCLKWWSLEVLVLLSGLLPNPELETSVLSICQTISTLHLTISYGLGAAASTRVSNELGAGNPHKARRGVLVVMFLSITETISTCIVLFSCRHILGRAYSNEKQIVNYIAVMTPLICVSTVTDSLQTAMSGIARGSGWQRLGAYVNLGAFYLVGIPVPNNFDSALYYSYGLGAAARGILSGGNSSGSSAWLRCALKSKGILDWNSDWFNLAISHSISHNRLHRLAKAGPFPSVILLANERGIRILSILLEFK</sequence>
<dbReference type="GO" id="GO:0015297">
    <property type="term" value="F:antiporter activity"/>
    <property type="evidence" value="ECO:0007669"/>
    <property type="project" value="InterPro"/>
</dbReference>
<evidence type="ECO:0000256" key="6">
    <source>
        <dbReference type="RuleBase" id="RU004914"/>
    </source>
</evidence>
<evidence type="ECO:0000256" key="2">
    <source>
        <dbReference type="ARBA" id="ARBA00010199"/>
    </source>
</evidence>
<dbReference type="EMBL" id="JACGWN010000001">
    <property type="protein sequence ID" value="KAL0461982.1"/>
    <property type="molecule type" value="Genomic_DNA"/>
</dbReference>
<evidence type="ECO:0000256" key="5">
    <source>
        <dbReference type="ARBA" id="ARBA00023136"/>
    </source>
</evidence>
<comment type="caution">
    <text evidence="6">Lacks conserved residue(s) required for the propagation of feature annotation.</text>
</comment>
<evidence type="ECO:0000256" key="4">
    <source>
        <dbReference type="ARBA" id="ARBA00022989"/>
    </source>
</evidence>
<comment type="similarity">
    <text evidence="2 6">Belongs to the multi antimicrobial extrusion (MATE) (TC 2.A.66.1) family.</text>
</comment>
<dbReference type="PANTHER" id="PTHR11206">
    <property type="entry name" value="MULTIDRUG RESISTANCE PROTEIN"/>
    <property type="match status" value="1"/>
</dbReference>
<dbReference type="CDD" id="cd13132">
    <property type="entry name" value="MATE_eukaryotic"/>
    <property type="match status" value="1"/>
</dbReference>
<keyword evidence="5 6" id="KW-0472">Membrane</keyword>
<keyword evidence="4 6" id="KW-1133">Transmembrane helix</keyword>
<feature type="transmembrane region" description="Helical" evidence="6">
    <location>
        <begin position="107"/>
        <end position="129"/>
    </location>
</feature>
<gene>
    <name evidence="7" type="ORF">Slati_0085800</name>
</gene>
<feature type="transmembrane region" description="Helical" evidence="6">
    <location>
        <begin position="63"/>
        <end position="86"/>
    </location>
</feature>
<feature type="transmembrane region" description="Helical" evidence="6">
    <location>
        <begin position="180"/>
        <end position="202"/>
    </location>
</feature>
<accession>A0AAW2Y8B1</accession>
<evidence type="ECO:0000256" key="1">
    <source>
        <dbReference type="ARBA" id="ARBA00004141"/>
    </source>
</evidence>
<name>A0AAW2Y8B1_9LAMI</name>
<dbReference type="GO" id="GO:0016020">
    <property type="term" value="C:membrane"/>
    <property type="evidence" value="ECO:0007669"/>
    <property type="project" value="UniProtKB-SubCell"/>
</dbReference>
<dbReference type="NCBIfam" id="TIGR00797">
    <property type="entry name" value="matE"/>
    <property type="match status" value="1"/>
</dbReference>
<comment type="caution">
    <text evidence="7">The sequence shown here is derived from an EMBL/GenBank/DDBJ whole genome shotgun (WGS) entry which is preliminary data.</text>
</comment>
<feature type="transmembrane region" description="Helical" evidence="6">
    <location>
        <begin position="33"/>
        <end position="57"/>
    </location>
</feature>
<dbReference type="Pfam" id="PF01554">
    <property type="entry name" value="MatE"/>
    <property type="match status" value="2"/>
</dbReference>
<reference evidence="7" key="1">
    <citation type="submission" date="2020-06" db="EMBL/GenBank/DDBJ databases">
        <authorList>
            <person name="Li T."/>
            <person name="Hu X."/>
            <person name="Zhang T."/>
            <person name="Song X."/>
            <person name="Zhang H."/>
            <person name="Dai N."/>
            <person name="Sheng W."/>
            <person name="Hou X."/>
            <person name="Wei L."/>
        </authorList>
    </citation>
    <scope>NUCLEOTIDE SEQUENCE</scope>
    <source>
        <strain evidence="7">KEN1</strain>
        <tissue evidence="7">Leaf</tissue>
    </source>
</reference>
<feature type="transmembrane region" description="Helical" evidence="6">
    <location>
        <begin position="331"/>
        <end position="350"/>
    </location>
</feature>
<organism evidence="7">
    <name type="scientific">Sesamum latifolium</name>
    <dbReference type="NCBI Taxonomy" id="2727402"/>
    <lineage>
        <taxon>Eukaryota</taxon>
        <taxon>Viridiplantae</taxon>
        <taxon>Streptophyta</taxon>
        <taxon>Embryophyta</taxon>
        <taxon>Tracheophyta</taxon>
        <taxon>Spermatophyta</taxon>
        <taxon>Magnoliopsida</taxon>
        <taxon>eudicotyledons</taxon>
        <taxon>Gunneridae</taxon>
        <taxon>Pentapetalae</taxon>
        <taxon>asterids</taxon>
        <taxon>lamiids</taxon>
        <taxon>Lamiales</taxon>
        <taxon>Pedaliaceae</taxon>
        <taxon>Sesamum</taxon>
    </lineage>
</organism>
<dbReference type="InterPro" id="IPR002528">
    <property type="entry name" value="MATE_fam"/>
</dbReference>
<dbReference type="InterPro" id="IPR045069">
    <property type="entry name" value="MATE_euk"/>
</dbReference>
<dbReference type="AlphaFoldDB" id="A0AAW2Y8B1"/>
<feature type="transmembrane region" description="Helical" evidence="6">
    <location>
        <begin position="208"/>
        <end position="230"/>
    </location>
</feature>
<keyword evidence="3 6" id="KW-0812">Transmembrane</keyword>